<evidence type="ECO:0000256" key="8">
    <source>
        <dbReference type="ARBA" id="ARBA00022833"/>
    </source>
</evidence>
<dbReference type="EMBL" id="JAICCE010000006">
    <property type="protein sequence ID" value="KAG9276417.1"/>
    <property type="molecule type" value="Genomic_DNA"/>
</dbReference>
<feature type="compositionally biased region" description="Basic and acidic residues" evidence="19">
    <location>
        <begin position="1410"/>
        <end position="1429"/>
    </location>
</feature>
<feature type="compositionally biased region" description="Basic and acidic residues" evidence="19">
    <location>
        <begin position="1908"/>
        <end position="1919"/>
    </location>
</feature>
<feature type="compositionally biased region" description="Polar residues" evidence="19">
    <location>
        <begin position="692"/>
        <end position="706"/>
    </location>
</feature>
<feature type="region of interest" description="Disordered" evidence="19">
    <location>
        <begin position="1"/>
        <end position="135"/>
    </location>
</feature>
<dbReference type="Proteomes" id="UP000694621">
    <property type="component" value="Unplaced"/>
</dbReference>
<dbReference type="SUPFAM" id="SSF57667">
    <property type="entry name" value="beta-beta-alpha zinc fingers"/>
    <property type="match status" value="2"/>
</dbReference>
<dbReference type="InterPro" id="IPR013087">
    <property type="entry name" value="Znf_C2H2_type"/>
</dbReference>
<keyword evidence="3" id="KW-0963">Cytoplasm</keyword>
<organism evidence="22 23">
    <name type="scientific">Astyanax mexicanus</name>
    <name type="common">Blind cave fish</name>
    <name type="synonym">Astyanax fasciatus mexicanus</name>
    <dbReference type="NCBI Taxonomy" id="7994"/>
    <lineage>
        <taxon>Eukaryota</taxon>
        <taxon>Metazoa</taxon>
        <taxon>Chordata</taxon>
        <taxon>Craniata</taxon>
        <taxon>Vertebrata</taxon>
        <taxon>Euteleostomi</taxon>
        <taxon>Actinopterygii</taxon>
        <taxon>Neopterygii</taxon>
        <taxon>Teleostei</taxon>
        <taxon>Ostariophysi</taxon>
        <taxon>Characiformes</taxon>
        <taxon>Characoidei</taxon>
        <taxon>Acestrorhamphidae</taxon>
        <taxon>Acestrorhamphinae</taxon>
        <taxon>Astyanax</taxon>
    </lineage>
</organism>
<evidence type="ECO:0000256" key="18">
    <source>
        <dbReference type="PROSITE-ProRule" id="PRU00042"/>
    </source>
</evidence>
<feature type="compositionally biased region" description="Basic and acidic residues" evidence="19">
    <location>
        <begin position="1281"/>
        <end position="1292"/>
    </location>
</feature>
<dbReference type="Pfam" id="PF00096">
    <property type="entry name" value="zf-C2H2"/>
    <property type="match status" value="4"/>
</dbReference>
<dbReference type="InterPro" id="IPR051969">
    <property type="entry name" value="Zinc-finger_DNA-bd_regulators"/>
</dbReference>
<evidence type="ECO:0000313" key="21">
    <source>
        <dbReference type="EMBL" id="KAG9276417.1"/>
    </source>
</evidence>
<keyword evidence="10" id="KW-0175">Coiled coil</keyword>
<feature type="region of interest" description="Disordered" evidence="19">
    <location>
        <begin position="391"/>
        <end position="431"/>
    </location>
</feature>
<dbReference type="GO" id="GO:0005737">
    <property type="term" value="C:cytoplasm"/>
    <property type="evidence" value="ECO:0007669"/>
    <property type="project" value="UniProtKB-SubCell"/>
</dbReference>
<evidence type="ECO:0000259" key="20">
    <source>
        <dbReference type="PROSITE" id="PS50157"/>
    </source>
</evidence>
<dbReference type="Ensembl" id="ENSAMXT00005024161.1">
    <property type="protein sequence ID" value="ENSAMXP00005021863.1"/>
    <property type="gene ID" value="ENSAMXG00005011305.1"/>
</dbReference>
<feature type="compositionally biased region" description="Low complexity" evidence="19">
    <location>
        <begin position="61"/>
        <end position="92"/>
    </location>
</feature>
<feature type="compositionally biased region" description="Low complexity" evidence="19">
    <location>
        <begin position="1624"/>
        <end position="1636"/>
    </location>
</feature>
<dbReference type="FunFam" id="3.30.160.60:FF:000033">
    <property type="entry name" value="Immunodeficiency virus type I enhancer binding protein 1"/>
    <property type="match status" value="1"/>
</dbReference>
<feature type="compositionally biased region" description="Polar residues" evidence="19">
    <location>
        <begin position="811"/>
        <end position="823"/>
    </location>
</feature>
<dbReference type="PANTHER" id="PTHR45944:SF5">
    <property type="entry name" value="TRANSCRIPTION FACTOR HIVEP3"/>
    <property type="match status" value="1"/>
</dbReference>
<evidence type="ECO:0000256" key="12">
    <source>
        <dbReference type="ARBA" id="ARBA00023242"/>
    </source>
</evidence>
<feature type="compositionally biased region" description="Basic and acidic residues" evidence="19">
    <location>
        <begin position="1582"/>
        <end position="1599"/>
    </location>
</feature>
<dbReference type="OrthoDB" id="10042249at2759"/>
<evidence type="ECO:0000256" key="19">
    <source>
        <dbReference type="SAM" id="MobiDB-lite"/>
    </source>
</evidence>
<proteinExistence type="predicted"/>
<evidence type="ECO:0000256" key="2">
    <source>
        <dbReference type="ARBA" id="ARBA00004496"/>
    </source>
</evidence>
<feature type="compositionally biased region" description="Acidic residues" evidence="19">
    <location>
        <begin position="1532"/>
        <end position="1581"/>
    </location>
</feature>
<feature type="compositionally biased region" description="Polar residues" evidence="19">
    <location>
        <begin position="1895"/>
        <end position="1906"/>
    </location>
</feature>
<dbReference type="PANTHER" id="PTHR45944">
    <property type="entry name" value="SCHNURRI, ISOFORM F"/>
    <property type="match status" value="1"/>
</dbReference>
<evidence type="ECO:0000256" key="9">
    <source>
        <dbReference type="ARBA" id="ARBA00023015"/>
    </source>
</evidence>
<evidence type="ECO:0000256" key="5">
    <source>
        <dbReference type="ARBA" id="ARBA00022723"/>
    </source>
</evidence>
<dbReference type="KEGG" id="amex:103041574"/>
<dbReference type="CTD" id="568037"/>
<keyword evidence="6" id="KW-0677">Repeat</keyword>
<dbReference type="InterPro" id="IPR003604">
    <property type="entry name" value="Matrin/U1-like-C_Znf_C2H2"/>
</dbReference>
<feature type="domain" description="C2H2-type" evidence="20">
    <location>
        <begin position="132"/>
        <end position="159"/>
    </location>
</feature>
<feature type="compositionally biased region" description="Polar residues" evidence="19">
    <location>
        <begin position="1862"/>
        <end position="1882"/>
    </location>
</feature>
<keyword evidence="5" id="KW-0479">Metal-binding</keyword>
<evidence type="ECO:0000313" key="23">
    <source>
        <dbReference type="Proteomes" id="UP000694621"/>
    </source>
</evidence>
<feature type="domain" description="C2H2-type" evidence="20">
    <location>
        <begin position="1467"/>
        <end position="1494"/>
    </location>
</feature>
<feature type="compositionally biased region" description="Low complexity" evidence="19">
    <location>
        <begin position="286"/>
        <end position="297"/>
    </location>
</feature>
<feature type="domain" description="C2H2-type" evidence="20">
    <location>
        <begin position="160"/>
        <end position="187"/>
    </location>
</feature>
<dbReference type="SMART" id="SM00355">
    <property type="entry name" value="ZnF_C2H2"/>
    <property type="match status" value="5"/>
</dbReference>
<feature type="compositionally biased region" description="Low complexity" evidence="19">
    <location>
        <begin position="1657"/>
        <end position="1684"/>
    </location>
</feature>
<dbReference type="Gene3D" id="3.30.160.60">
    <property type="entry name" value="Classic Zinc Finger"/>
    <property type="match status" value="4"/>
</dbReference>
<feature type="region of interest" description="Disordered" evidence="19">
    <location>
        <begin position="1831"/>
        <end position="1850"/>
    </location>
</feature>
<keyword evidence="4" id="KW-0597">Phosphoprotein</keyword>
<feature type="domain" description="C2H2-type" evidence="20">
    <location>
        <begin position="1495"/>
        <end position="1519"/>
    </location>
</feature>
<feature type="compositionally biased region" description="Polar residues" evidence="19">
    <location>
        <begin position="1729"/>
        <end position="1743"/>
    </location>
</feature>
<evidence type="ECO:0000256" key="4">
    <source>
        <dbReference type="ARBA" id="ARBA00022553"/>
    </source>
</evidence>
<feature type="region of interest" description="Disordered" evidence="19">
    <location>
        <begin position="667"/>
        <end position="855"/>
    </location>
</feature>
<evidence type="ECO:0000256" key="3">
    <source>
        <dbReference type="ARBA" id="ARBA00022490"/>
    </source>
</evidence>
<evidence type="ECO:0000256" key="15">
    <source>
        <dbReference type="ARBA" id="ARBA00075232"/>
    </source>
</evidence>
<evidence type="ECO:0000256" key="6">
    <source>
        <dbReference type="ARBA" id="ARBA00022737"/>
    </source>
</evidence>
<evidence type="ECO:0000256" key="10">
    <source>
        <dbReference type="ARBA" id="ARBA00023054"/>
    </source>
</evidence>
<evidence type="ECO:0000256" key="13">
    <source>
        <dbReference type="ARBA" id="ARBA00065991"/>
    </source>
</evidence>
<keyword evidence="8" id="KW-0862">Zinc</keyword>
<feature type="compositionally biased region" description="Polar residues" evidence="19">
    <location>
        <begin position="93"/>
        <end position="113"/>
    </location>
</feature>
<dbReference type="GO" id="GO:0008270">
    <property type="term" value="F:zinc ion binding"/>
    <property type="evidence" value="ECO:0007669"/>
    <property type="project" value="UniProtKB-KW"/>
</dbReference>
<feature type="compositionally biased region" description="Basic and acidic residues" evidence="19">
    <location>
        <begin position="1967"/>
        <end position="1991"/>
    </location>
</feature>
<feature type="compositionally biased region" description="Low complexity" evidence="19">
    <location>
        <begin position="771"/>
        <end position="781"/>
    </location>
</feature>
<feature type="region of interest" description="Disordered" evidence="19">
    <location>
        <begin position="1194"/>
        <end position="1264"/>
    </location>
</feature>
<dbReference type="GO" id="GO:0000981">
    <property type="term" value="F:DNA-binding transcription factor activity, RNA polymerase II-specific"/>
    <property type="evidence" value="ECO:0007669"/>
    <property type="project" value="TreeGrafter"/>
</dbReference>
<evidence type="ECO:0000256" key="14">
    <source>
        <dbReference type="ARBA" id="ARBA00069275"/>
    </source>
</evidence>
<evidence type="ECO:0000313" key="24">
    <source>
        <dbReference type="Proteomes" id="UP000752171"/>
    </source>
</evidence>
<evidence type="ECO:0000256" key="1">
    <source>
        <dbReference type="ARBA" id="ARBA00004123"/>
    </source>
</evidence>
<feature type="compositionally biased region" description="Low complexity" evidence="19">
    <location>
        <begin position="1691"/>
        <end position="1715"/>
    </location>
</feature>
<evidence type="ECO:0000313" key="22">
    <source>
        <dbReference type="Ensembl" id="ENSAMXP00005021863.1"/>
    </source>
</evidence>
<feature type="region of interest" description="Disordered" evidence="19">
    <location>
        <begin position="1280"/>
        <end position="1308"/>
    </location>
</feature>
<feature type="region of interest" description="Disordered" evidence="19">
    <location>
        <begin position="1862"/>
        <end position="2008"/>
    </location>
</feature>
<reference evidence="22" key="2">
    <citation type="submission" date="2025-05" db="UniProtKB">
        <authorList>
            <consortium name="Ensembl"/>
        </authorList>
    </citation>
    <scope>IDENTIFICATION</scope>
</reference>
<feature type="compositionally biased region" description="Low complexity" evidence="19">
    <location>
        <begin position="1763"/>
        <end position="1778"/>
    </location>
</feature>
<protein>
    <recommendedName>
        <fullName evidence="14">Transcription factor HIVEP3</fullName>
    </recommendedName>
    <alternativeName>
        <fullName evidence="16">Kappa-B and V(D)J recombination signal sequences-binding protein</fullName>
    </alternativeName>
    <alternativeName>
        <fullName evidence="17">Kappa-binding protein 1</fullName>
    </alternativeName>
    <alternativeName>
        <fullName evidence="15">Zinc finger protein ZAS3</fullName>
    </alternativeName>
</protein>
<feature type="compositionally biased region" description="Polar residues" evidence="19">
    <location>
        <begin position="782"/>
        <end position="800"/>
    </location>
</feature>
<dbReference type="SMART" id="SM00451">
    <property type="entry name" value="ZnF_U1"/>
    <property type="match status" value="1"/>
</dbReference>
<dbReference type="FunFam" id="3.30.160.60:FF:000145">
    <property type="entry name" value="Zinc finger protein 574"/>
    <property type="match status" value="1"/>
</dbReference>
<evidence type="ECO:0000256" key="11">
    <source>
        <dbReference type="ARBA" id="ARBA00023163"/>
    </source>
</evidence>
<keyword evidence="7 18" id="KW-0863">Zinc-finger</keyword>
<feature type="region of interest" description="Disordered" evidence="19">
    <location>
        <begin position="1158"/>
        <end position="1180"/>
    </location>
</feature>
<name>A0A8B9JI51_ASTMX</name>
<feature type="compositionally biased region" description="Basic and acidic residues" evidence="19">
    <location>
        <begin position="1224"/>
        <end position="1242"/>
    </location>
</feature>
<dbReference type="InterPro" id="IPR036236">
    <property type="entry name" value="Znf_C2H2_sf"/>
</dbReference>
<feature type="region of interest" description="Disordered" evidence="19">
    <location>
        <begin position="601"/>
        <end position="623"/>
    </location>
</feature>
<keyword evidence="12" id="KW-0539">Nucleus</keyword>
<dbReference type="PROSITE" id="PS50157">
    <property type="entry name" value="ZINC_FINGER_C2H2_2"/>
    <property type="match status" value="4"/>
</dbReference>
<gene>
    <name evidence="22" type="primary">LOC103041574</name>
    <name evidence="21" type="synonym">HIVEP3</name>
    <name evidence="21" type="ORF">AMEX_G8731</name>
</gene>
<evidence type="ECO:0000256" key="7">
    <source>
        <dbReference type="ARBA" id="ARBA00022771"/>
    </source>
</evidence>
<dbReference type="Proteomes" id="UP000752171">
    <property type="component" value="Unassembled WGS sequence"/>
</dbReference>
<feature type="compositionally biased region" description="Polar residues" evidence="19">
    <location>
        <begin position="298"/>
        <end position="319"/>
    </location>
</feature>
<evidence type="ECO:0000256" key="17">
    <source>
        <dbReference type="ARBA" id="ARBA00081148"/>
    </source>
</evidence>
<feature type="region of interest" description="Disordered" evidence="19">
    <location>
        <begin position="1515"/>
        <end position="1792"/>
    </location>
</feature>
<evidence type="ECO:0000256" key="16">
    <source>
        <dbReference type="ARBA" id="ARBA00076562"/>
    </source>
</evidence>
<feature type="compositionally biased region" description="Basic and acidic residues" evidence="19">
    <location>
        <begin position="1"/>
        <end position="15"/>
    </location>
</feature>
<reference evidence="21 24" key="1">
    <citation type="submission" date="2021-07" db="EMBL/GenBank/DDBJ databases">
        <authorList>
            <person name="Imarazene B."/>
            <person name="Zahm M."/>
            <person name="Klopp C."/>
            <person name="Cabau C."/>
            <person name="Beille S."/>
            <person name="Jouanno E."/>
            <person name="Castinel A."/>
            <person name="Lluch J."/>
            <person name="Gil L."/>
            <person name="Kuchtly C."/>
            <person name="Lopez Roques C."/>
            <person name="Donnadieu C."/>
            <person name="Parrinello H."/>
            <person name="Journot L."/>
            <person name="Du K."/>
            <person name="Schartl M."/>
            <person name="Retaux S."/>
            <person name="Guiguen Y."/>
        </authorList>
    </citation>
    <scope>NUCLEOTIDE SEQUENCE [LARGE SCALE GENOMIC DNA]</scope>
    <source>
        <strain evidence="21">Pach_M1</strain>
        <tissue evidence="21">Testis</tissue>
    </source>
</reference>
<feature type="region of interest" description="Disordered" evidence="19">
    <location>
        <begin position="189"/>
        <end position="319"/>
    </location>
</feature>
<sequence>MEAEHSRPADGERSDGQQQPLSEPLRRAGLPQPQEQATSQPIHGSHGRQQYRQPKRSDMLQRQQQQQSQVRESSWQLPDVPGPSRGSYSSSSLDPTTQVSRVHRTPSQTSQEVQEGGTASRRERKPQKPGKYVCPYCGRPCAKPSVLQKHIRSHTGERPYPCVPCGFSFKTKSNLYKHRKSHAHRIKAGLASSREEHSFSGVESGTVGDEQEEATEAESTDSEDETGRRRPSTSQDRPALRKSSKVELSFSEEGPRTEDSQAVKQRLAMRLSERKRGPMASPDETPSSSLGPGSKGSTESGYFSSYGSAELSQVSPPNANAKSYAEIILGKYGRLGQQQRISNQQIQLSSTSSSLGQEEKSIPFNVPKTQVIEHITKLITINEAVVDTSEIDSVKPRRSSLSRRSSIESPKFSSPKDPCVFDPKGDVPGPSGSTGQIVLSNLAAERQHPQLVEDTHVSECSSAVFLRSHSVPSCGGQDAPPSTSSHSFRLSHSFDEQQAAAAEMRVGHPHRMLRRQPAIEMPMGADLVAEAGPSTSSLTETGWKCDICGTFLKKQDSYAAHRVFCMIKPSHEQQSEKEGSPVRENRPQMMHYKFKAMAMAVRKRRKEESLEEDPPSPGPAAVSFNIQPAASMMATKSDFEGFSGPISKTEPEKMGPYKEISVIQHTSSFEKQESMSMESQESELEHEQSQEPKQTSTSRLVRQPNIQVPEILVTEEPDTEMVSPPASTCIPKELEKEEFQWPQRSQTLAQLPAEKLPPKKKRLRLAEATQSSGESSFESTSLPRSPSQESNVSHTSSRSASFDEPGKPESEMQTGMWSSQGSHMLTVPGSYQHHQSQREMRRSASEQAPASPPYPEQIVETRSKSFDYGSLSPKPTSTSWKERRKCLLVKHATLGKPEQEETSSGLQNIPVVCQSYPGYPALSVGDHRTSNISSLNPETLGKTLQLFQPPLPFSTTVYPLTGSDTFTPRHLTRFLPVTTTISEVISSHMFQQALIHAGPSQLHPRQIHLAERFVLPLQPYPTLLPLQYPTSSGLAIQVPSGPPVRESRSSPSTVHGPSYHQLVAHQKPRPIIATCLEQLTPVVSLVVPVRLQTHIPTYASAMYTTISQILETTRPQQPICCTAMVIMGKLESSKLQRSYLRLPSPDLKTSIPMSLPLEFGSESASDESSGPLVAGGSKRMLSPAGSLELTLEAQRHQKRVKEEDEEVDEQEEKRKDDDDDDDGDGKRGGKSLDRGQGTEKETTTAGLKWKKEQEKEGQKTEELQESMVNTLELVQMAAGPFKKEEKKEEGHKSPSAVEITERSRDPLYPSLHTTTSVSWCYLNYTKPNPSAHRNPQTSVYSSWSVSMYNPNLPGLSTKTVLSLLCSKQTYSSEMYTMATAPPLTTEKLVPASDEKPMVSEVCAKPPNTTDKAKEEPVTKRAEKEEKGTEEAPTTSKQSEPPRICIFEGGFKSNEEYVYVRGRGRGKYVCGECGIRCKKPSMLKKHIRTHTDIRPYVCKHCNFAFKTKGNLTKHMKSKAHGKKCQEMGVSESSIDELEAEEAGTSEEQVCESEDQDEHQFSEAEDSEDDDEEDDNEEEDDDEVSSREDPSSCSTDTRHSDSGQGSQADPPTPAAPDREEHPSPCRPWSSGSVSSPGSKRALFSRKGWELSPRAFSPASEGSPLRSLSPRLELSSPSRHLSPSPERGPSPIQASPVRPLSPLRPLSPARYRSSRAPFSPTPLRPQHRPHSSPAQFHWDSSTQARESQQERPGTPATPGASQAPQRLSSPHPSLLPPALRLSHTDPAPHLPVTPRTMDRMFSHLPLHSQDQARMPYHMIPIGGIQMVQLRPRTCPKLERSSSSTPSPTSPKEDFLFSLSRQVPSWSSHPEASQQSTLAVSETQSLGREARPAGLEVPASSSTLAKSSPQHGHGESREKDRKLHGSSRPSKPRAIVHQTSQEVGQDKGKSTKKSPGFAGKEVQASSHRTKPLSEPDAPKEGPSKRHDSKTEETAGEKSAYPAQSPDSKPDST</sequence>
<keyword evidence="9" id="KW-0805">Transcription regulation</keyword>
<feature type="compositionally biased region" description="Acidic residues" evidence="19">
    <location>
        <begin position="209"/>
        <end position="224"/>
    </location>
</feature>
<dbReference type="GO" id="GO:0000978">
    <property type="term" value="F:RNA polymerase II cis-regulatory region sequence-specific DNA binding"/>
    <property type="evidence" value="ECO:0007669"/>
    <property type="project" value="TreeGrafter"/>
</dbReference>
<accession>A0A8B9JI51</accession>
<feature type="compositionally biased region" description="Basic and acidic residues" evidence="19">
    <location>
        <begin position="1249"/>
        <end position="1262"/>
    </location>
</feature>
<dbReference type="FunFam" id="3.30.160.60:FF:000083">
    <property type="entry name" value="Immunodeficiency virus type I enhancer binding protein 1"/>
    <property type="match status" value="1"/>
</dbReference>
<feature type="compositionally biased region" description="Polar residues" evidence="19">
    <location>
        <begin position="33"/>
        <end position="52"/>
    </location>
</feature>
<comment type="subunit">
    <text evidence="13">Interacts with TRAF1 and TRAF2 as well as with JUN. Forms a multimeric complex with RUNX2 and E3 ubiquitin ligase WWP1.</text>
</comment>
<dbReference type="PROSITE" id="PS00028">
    <property type="entry name" value="ZINC_FINGER_C2H2_1"/>
    <property type="match status" value="4"/>
</dbReference>
<comment type="subcellular location">
    <subcellularLocation>
        <location evidence="2">Cytoplasm</location>
    </subcellularLocation>
    <subcellularLocation>
        <location evidence="1">Nucleus</location>
    </subcellularLocation>
</comment>
<feature type="region of interest" description="Disordered" evidence="19">
    <location>
        <begin position="1400"/>
        <end position="1441"/>
    </location>
</feature>
<dbReference type="GeneID" id="103041574"/>
<dbReference type="GO" id="GO:0005634">
    <property type="term" value="C:nucleus"/>
    <property type="evidence" value="ECO:0007669"/>
    <property type="project" value="UniProtKB-SubCell"/>
</dbReference>
<keyword evidence="11" id="KW-0804">Transcription</keyword>